<evidence type="ECO:0000256" key="5">
    <source>
        <dbReference type="ARBA" id="ARBA00022833"/>
    </source>
</evidence>
<feature type="binding site" evidence="12">
    <location>
        <position position="173"/>
    </location>
    <ligand>
        <name>Zn(2+)</name>
        <dbReference type="ChEBI" id="CHEBI:29105"/>
        <note>catalytic</note>
    </ligand>
</feature>
<dbReference type="Ensembl" id="ENSSLUT00000007167.1">
    <property type="protein sequence ID" value="ENSSLUP00000006991.1"/>
    <property type="gene ID" value="ENSSLUG00000003139.1"/>
</dbReference>
<keyword evidence="4 12" id="KW-0378">Hydrolase</keyword>
<dbReference type="PANTHER" id="PTHR10127:SF839">
    <property type="entry name" value="HATCHING ENZYME 1.2-RELATED"/>
    <property type="match status" value="1"/>
</dbReference>
<dbReference type="InterPro" id="IPR024079">
    <property type="entry name" value="MetalloPept_cat_dom_sf"/>
</dbReference>
<dbReference type="AlphaFoldDB" id="A0A8C9X9Y1"/>
<keyword evidence="6 12" id="KW-0482">Metalloprotease</keyword>
<evidence type="ECO:0000256" key="12">
    <source>
        <dbReference type="PROSITE-ProRule" id="PRU01211"/>
    </source>
</evidence>
<evidence type="ECO:0000256" key="1">
    <source>
        <dbReference type="ARBA" id="ARBA00022670"/>
    </source>
</evidence>
<keyword evidence="9" id="KW-0325">Glycoprotein</keyword>
<dbReference type="CDD" id="cd04283">
    <property type="entry name" value="ZnMc_hatching_enzyme"/>
    <property type="match status" value="1"/>
</dbReference>
<feature type="signal peptide" evidence="13">
    <location>
        <begin position="1"/>
        <end position="19"/>
    </location>
</feature>
<dbReference type="GO" id="GO:0004222">
    <property type="term" value="F:metalloendopeptidase activity"/>
    <property type="evidence" value="ECO:0007669"/>
    <property type="project" value="UniProtKB-UniRule"/>
</dbReference>
<evidence type="ECO:0000256" key="10">
    <source>
        <dbReference type="ARBA" id="ARBA00023329"/>
    </source>
</evidence>
<evidence type="ECO:0000256" key="7">
    <source>
        <dbReference type="ARBA" id="ARBA00023145"/>
    </source>
</evidence>
<evidence type="ECO:0000259" key="14">
    <source>
        <dbReference type="PROSITE" id="PS51864"/>
    </source>
</evidence>
<dbReference type="GO" id="GO:0008270">
    <property type="term" value="F:zinc ion binding"/>
    <property type="evidence" value="ECO:0007669"/>
    <property type="project" value="UniProtKB-UniRule"/>
</dbReference>
<keyword evidence="2 12" id="KW-0479">Metal-binding</keyword>
<evidence type="ECO:0000256" key="4">
    <source>
        <dbReference type="ARBA" id="ARBA00022801"/>
    </source>
</evidence>
<dbReference type="PRINTS" id="PR00480">
    <property type="entry name" value="ASTACIN"/>
</dbReference>
<evidence type="ECO:0000256" key="8">
    <source>
        <dbReference type="ARBA" id="ARBA00023157"/>
    </source>
</evidence>
<keyword evidence="7" id="KW-0865">Zymogen</keyword>
<organism evidence="15 16">
    <name type="scientific">Sander lucioperca</name>
    <name type="common">Pike-perch</name>
    <name type="synonym">Perca lucioperca</name>
    <dbReference type="NCBI Taxonomy" id="283035"/>
    <lineage>
        <taxon>Eukaryota</taxon>
        <taxon>Metazoa</taxon>
        <taxon>Chordata</taxon>
        <taxon>Craniata</taxon>
        <taxon>Vertebrata</taxon>
        <taxon>Euteleostomi</taxon>
        <taxon>Actinopterygii</taxon>
        <taxon>Neopterygii</taxon>
        <taxon>Teleostei</taxon>
        <taxon>Neoteleostei</taxon>
        <taxon>Acanthomorphata</taxon>
        <taxon>Eupercaria</taxon>
        <taxon>Perciformes</taxon>
        <taxon>Percoidei</taxon>
        <taxon>Percidae</taxon>
        <taxon>Luciopercinae</taxon>
        <taxon>Sander</taxon>
    </lineage>
</organism>
<evidence type="ECO:0000313" key="15">
    <source>
        <dbReference type="Ensembl" id="ENSSLUP00000006991.1"/>
    </source>
</evidence>
<name>A0A8C9X9Y1_SANLU</name>
<accession>A0A8C9X9Y1</accession>
<dbReference type="Pfam" id="PF01400">
    <property type="entry name" value="Astacin"/>
    <property type="match status" value="1"/>
</dbReference>
<evidence type="ECO:0000256" key="2">
    <source>
        <dbReference type="ARBA" id="ARBA00022723"/>
    </source>
</evidence>
<reference evidence="15" key="1">
    <citation type="submission" date="2025-08" db="UniProtKB">
        <authorList>
            <consortium name="Ensembl"/>
        </authorList>
    </citation>
    <scope>IDENTIFICATION</scope>
</reference>
<proteinExistence type="predicted"/>
<dbReference type="InterPro" id="IPR034039">
    <property type="entry name" value="ZnMP_hatching_enz"/>
</dbReference>
<dbReference type="Proteomes" id="UP000694568">
    <property type="component" value="Unplaced"/>
</dbReference>
<dbReference type="PROSITE" id="PS51864">
    <property type="entry name" value="ASTACIN"/>
    <property type="match status" value="1"/>
</dbReference>
<keyword evidence="5 12" id="KW-0862">Zinc</keyword>
<evidence type="ECO:0000256" key="13">
    <source>
        <dbReference type="RuleBase" id="RU361183"/>
    </source>
</evidence>
<dbReference type="FunFam" id="3.40.390.10:FF:000040">
    <property type="entry name" value="Metalloendopeptidase"/>
    <property type="match status" value="1"/>
</dbReference>
<feature type="chain" id="PRO_5034881220" description="Metalloendopeptidase" evidence="13">
    <location>
        <begin position="20"/>
        <end position="262"/>
    </location>
</feature>
<protein>
    <recommendedName>
        <fullName evidence="13">Metalloendopeptidase</fullName>
        <ecNumber evidence="13">3.4.24.-</ecNumber>
    </recommendedName>
</protein>
<feature type="binding site" evidence="12">
    <location>
        <position position="167"/>
    </location>
    <ligand>
        <name>Zn(2+)</name>
        <dbReference type="ChEBI" id="CHEBI:29105"/>
        <note>catalytic</note>
    </ligand>
</feature>
<comment type="subcellular location">
    <subcellularLocation>
        <location evidence="11">Zymogen granule</location>
    </subcellularLocation>
</comment>
<dbReference type="InterPro" id="IPR001506">
    <property type="entry name" value="Peptidase_M12A"/>
</dbReference>
<dbReference type="PANTHER" id="PTHR10127">
    <property type="entry name" value="DISCOIDIN, CUB, EGF, LAMININ , AND ZINC METALLOPROTEASE DOMAIN CONTAINING"/>
    <property type="match status" value="1"/>
</dbReference>
<feature type="active site" evidence="12">
    <location>
        <position position="164"/>
    </location>
</feature>
<comment type="cofactor">
    <cofactor evidence="12 13">
        <name>Zn(2+)</name>
        <dbReference type="ChEBI" id="CHEBI:29105"/>
    </cofactor>
    <text evidence="12 13">Binds 1 zinc ion per subunit.</text>
</comment>
<evidence type="ECO:0000256" key="9">
    <source>
        <dbReference type="ARBA" id="ARBA00023180"/>
    </source>
</evidence>
<dbReference type="GO" id="GO:0006508">
    <property type="term" value="P:proteolysis"/>
    <property type="evidence" value="ECO:0007669"/>
    <property type="project" value="UniProtKB-KW"/>
</dbReference>
<keyword evidence="1 12" id="KW-0645">Protease</keyword>
<reference evidence="15" key="2">
    <citation type="submission" date="2025-09" db="UniProtKB">
        <authorList>
            <consortium name="Ensembl"/>
        </authorList>
    </citation>
    <scope>IDENTIFICATION</scope>
</reference>
<feature type="binding site" evidence="12">
    <location>
        <position position="163"/>
    </location>
    <ligand>
        <name>Zn(2+)</name>
        <dbReference type="ChEBI" id="CHEBI:29105"/>
        <note>catalytic</note>
    </ligand>
</feature>
<evidence type="ECO:0000256" key="6">
    <source>
        <dbReference type="ARBA" id="ARBA00023049"/>
    </source>
</evidence>
<dbReference type="GO" id="GO:0042588">
    <property type="term" value="C:zymogen granule"/>
    <property type="evidence" value="ECO:0007669"/>
    <property type="project" value="UniProtKB-SubCell"/>
</dbReference>
<comment type="caution">
    <text evidence="12">Lacks conserved residue(s) required for the propagation of feature annotation.</text>
</comment>
<keyword evidence="3 13" id="KW-0732">Signal</keyword>
<dbReference type="InterPro" id="IPR006026">
    <property type="entry name" value="Peptidase_Metallo"/>
</dbReference>
<dbReference type="EC" id="3.4.24.-" evidence="13"/>
<evidence type="ECO:0000313" key="16">
    <source>
        <dbReference type="Proteomes" id="UP000694568"/>
    </source>
</evidence>
<dbReference type="Gene3D" id="3.40.390.10">
    <property type="entry name" value="Collagenase (Catalytic Domain)"/>
    <property type="match status" value="1"/>
</dbReference>
<dbReference type="SUPFAM" id="SSF55486">
    <property type="entry name" value="Metalloproteases ('zincins'), catalytic domain"/>
    <property type="match status" value="1"/>
</dbReference>
<keyword evidence="16" id="KW-1185">Reference proteome</keyword>
<keyword evidence="8" id="KW-1015">Disulfide bond</keyword>
<dbReference type="SMART" id="SM00235">
    <property type="entry name" value="ZnMc"/>
    <property type="match status" value="1"/>
</dbReference>
<dbReference type="GeneTree" id="ENSGT00940000154856"/>
<keyword evidence="10" id="KW-0968">Cytoplasmic vesicle</keyword>
<feature type="domain" description="Peptidase M12A" evidence="14">
    <location>
        <begin position="65"/>
        <end position="262"/>
    </location>
</feature>
<evidence type="ECO:0000256" key="3">
    <source>
        <dbReference type="ARBA" id="ARBA00022729"/>
    </source>
</evidence>
<evidence type="ECO:0000256" key="11">
    <source>
        <dbReference type="ARBA" id="ARBA00024324"/>
    </source>
</evidence>
<sequence>SPPFRGVLLLLLLLGLSQALPLQEEGGKEDEAPDIVDITTRILTSNEGSDEILLEGDLLAPRTRNAIMCFTQNCFWKKNSSGLVTVPFTMSREFTRSEKQVIVNAFQGFHSKTCIRFVPRNNEIDYVSVENKVGCYSSLGKVGGRQVVSLQRPGCVYYGIIQHELKHALGFRHEHTRSDRDDYVKINWANIDPQMAYNFDKQVTNNQNTPYDYTSIMHYGKTAFSINGKDSITPIPNANVQIGQRQGLSSWDITRINKLYSC</sequence>